<sequence>MTKNIFLLIVFLLLAFSPKAQQWIPLDEEKYLQQITQQIHSGKTDTVRLRHYLLLSEYWAQSDSLKSREALQQVIQSPAKHTLPKGMLAYYQGLYHAYAGQKAKAKEFYRHAIEALENDPQHADLLIRAWHDYAYLQIDEKGYDVLVKTLTDQCIPASKKSRNSTLLAYCYTQLGITFMSVGQFDKAEEYHQKALVALEKIPVQTVHLLTYFNLISNYCYKPDSQSAKIYLDKALAIIQPYPDSRQYPNYYYQEAMYYTTKQEYDQALLSLESGVKMAQEKKQVRLLHLLYFRKYNVYLMQQDYQKAKSQLEHILQEKVLGSETVNRRITYTQLANVNELLGDYKQAYHWMKMSSNLGDSIQQEKLLEKMNEYEIAYQTTEKQQKIDRLEQEKKEDELLAKNKNLRITILAIALGLSVVIAFLIYINYRKQQKLNRQISLSHQQDLLHIENQRKYEATRAVLQGEEQERQRIAQDLHDSMGGMLANIRMSISSGDSQNSTDILRKIDKSIAEMRRVSRNLMPETLKNLGLETALRELCESMGQKNFSIQFESFNLSEYIPFQTQLMLYRITQEAISNVTRYAQAANVIVQISQNENLLSLTIEDDGIGFDPSTITYGLGLRNIENRVRLIGGTVDIVSARGQGTTINVECHV</sequence>
<dbReference type="EC" id="2.7.13.3" evidence="2"/>
<evidence type="ECO:0000256" key="11">
    <source>
        <dbReference type="SAM" id="Phobius"/>
    </source>
</evidence>
<dbReference type="PROSITE" id="PS50109">
    <property type="entry name" value="HIS_KIN"/>
    <property type="match status" value="1"/>
</dbReference>
<reference evidence="14 15" key="1">
    <citation type="submission" date="2019-02" db="EMBL/GenBank/DDBJ databases">
        <authorList>
            <person name="Li Y."/>
        </authorList>
    </citation>
    <scope>NUCLEOTIDE SEQUENCE [LARGE SCALE GENOMIC DNA]</scope>
    <source>
        <strain evidence="14 15">30C10-4-7</strain>
    </source>
</reference>
<dbReference type="InterPro" id="IPR011712">
    <property type="entry name" value="Sig_transdc_His_kin_sub3_dim/P"/>
</dbReference>
<keyword evidence="15" id="KW-1185">Reference proteome</keyword>
<dbReference type="OrthoDB" id="9778366at2"/>
<dbReference type="GO" id="GO:0005524">
    <property type="term" value="F:ATP binding"/>
    <property type="evidence" value="ECO:0007669"/>
    <property type="project" value="UniProtKB-KW"/>
</dbReference>
<evidence type="ECO:0000256" key="5">
    <source>
        <dbReference type="ARBA" id="ARBA00022741"/>
    </source>
</evidence>
<evidence type="ECO:0000259" key="13">
    <source>
        <dbReference type="PROSITE" id="PS50109"/>
    </source>
</evidence>
<feature type="transmembrane region" description="Helical" evidence="11">
    <location>
        <begin position="407"/>
        <end position="428"/>
    </location>
</feature>
<organism evidence="14 15">
    <name type="scientific">Sphingobacterium corticibacterium</name>
    <dbReference type="NCBI Taxonomy" id="2484746"/>
    <lineage>
        <taxon>Bacteria</taxon>
        <taxon>Pseudomonadati</taxon>
        <taxon>Bacteroidota</taxon>
        <taxon>Sphingobacteriia</taxon>
        <taxon>Sphingobacteriales</taxon>
        <taxon>Sphingobacteriaceae</taxon>
        <taxon>Sphingobacterium</taxon>
    </lineage>
</organism>
<dbReference type="PROSITE" id="PS50005">
    <property type="entry name" value="TPR"/>
    <property type="match status" value="1"/>
</dbReference>
<comment type="caution">
    <text evidence="14">The sequence shown here is derived from an EMBL/GenBank/DDBJ whole genome shotgun (WGS) entry which is preliminary data.</text>
</comment>
<dbReference type="EMBL" id="SGIT01000001">
    <property type="protein sequence ID" value="RZF62158.1"/>
    <property type="molecule type" value="Genomic_DNA"/>
</dbReference>
<dbReference type="InterPro" id="IPR005467">
    <property type="entry name" value="His_kinase_dom"/>
</dbReference>
<evidence type="ECO:0000256" key="1">
    <source>
        <dbReference type="ARBA" id="ARBA00000085"/>
    </source>
</evidence>
<dbReference type="InterPro" id="IPR011990">
    <property type="entry name" value="TPR-like_helical_dom_sf"/>
</dbReference>
<keyword evidence="10" id="KW-0175">Coiled coil</keyword>
<comment type="catalytic activity">
    <reaction evidence="1">
        <text>ATP + protein L-histidine = ADP + protein N-phospho-L-histidine.</text>
        <dbReference type="EC" id="2.7.13.3"/>
    </reaction>
</comment>
<evidence type="ECO:0000256" key="12">
    <source>
        <dbReference type="SAM" id="SignalP"/>
    </source>
</evidence>
<evidence type="ECO:0000256" key="10">
    <source>
        <dbReference type="SAM" id="Coils"/>
    </source>
</evidence>
<dbReference type="SUPFAM" id="SSF48452">
    <property type="entry name" value="TPR-like"/>
    <property type="match status" value="2"/>
</dbReference>
<feature type="repeat" description="TPR" evidence="9">
    <location>
        <begin position="168"/>
        <end position="201"/>
    </location>
</feature>
<dbReference type="GO" id="GO:0016020">
    <property type="term" value="C:membrane"/>
    <property type="evidence" value="ECO:0007669"/>
    <property type="project" value="InterPro"/>
</dbReference>
<evidence type="ECO:0000256" key="8">
    <source>
        <dbReference type="ARBA" id="ARBA00023012"/>
    </source>
</evidence>
<dbReference type="AlphaFoldDB" id="A0A4V2DCP0"/>
<dbReference type="InterPro" id="IPR003594">
    <property type="entry name" value="HATPase_dom"/>
</dbReference>
<evidence type="ECO:0000256" key="4">
    <source>
        <dbReference type="ARBA" id="ARBA00022679"/>
    </source>
</evidence>
<proteinExistence type="predicted"/>
<keyword evidence="11" id="KW-0812">Transmembrane</keyword>
<dbReference type="InterPro" id="IPR036890">
    <property type="entry name" value="HATPase_C_sf"/>
</dbReference>
<keyword evidence="4" id="KW-0808">Transferase</keyword>
<evidence type="ECO:0000256" key="9">
    <source>
        <dbReference type="PROSITE-ProRule" id="PRU00339"/>
    </source>
</evidence>
<keyword evidence="5" id="KW-0547">Nucleotide-binding</keyword>
<dbReference type="Gene3D" id="3.30.565.10">
    <property type="entry name" value="Histidine kinase-like ATPase, C-terminal domain"/>
    <property type="match status" value="1"/>
</dbReference>
<evidence type="ECO:0000256" key="3">
    <source>
        <dbReference type="ARBA" id="ARBA00022553"/>
    </source>
</evidence>
<dbReference type="PANTHER" id="PTHR24421:SF10">
    <property type="entry name" value="NITRATE_NITRITE SENSOR PROTEIN NARQ"/>
    <property type="match status" value="1"/>
</dbReference>
<protein>
    <recommendedName>
        <fullName evidence="2">histidine kinase</fullName>
        <ecNumber evidence="2">2.7.13.3</ecNumber>
    </recommendedName>
</protein>
<keyword evidence="12" id="KW-0732">Signal</keyword>
<dbReference type="Pfam" id="PF07730">
    <property type="entry name" value="HisKA_3"/>
    <property type="match status" value="1"/>
</dbReference>
<dbReference type="SMART" id="SM00387">
    <property type="entry name" value="HATPase_c"/>
    <property type="match status" value="1"/>
</dbReference>
<dbReference type="Proteomes" id="UP000292855">
    <property type="component" value="Unassembled WGS sequence"/>
</dbReference>
<dbReference type="GO" id="GO:0000155">
    <property type="term" value="F:phosphorelay sensor kinase activity"/>
    <property type="evidence" value="ECO:0007669"/>
    <property type="project" value="InterPro"/>
</dbReference>
<keyword evidence="9" id="KW-0802">TPR repeat</keyword>
<dbReference type="Gene3D" id="1.20.5.1930">
    <property type="match status" value="1"/>
</dbReference>
<keyword evidence="11" id="KW-1133">Transmembrane helix</keyword>
<keyword evidence="6" id="KW-0418">Kinase</keyword>
<evidence type="ECO:0000256" key="7">
    <source>
        <dbReference type="ARBA" id="ARBA00022840"/>
    </source>
</evidence>
<accession>A0A4V2DCP0</accession>
<gene>
    <name evidence="14" type="ORF">EWE74_04945</name>
</gene>
<evidence type="ECO:0000313" key="14">
    <source>
        <dbReference type="EMBL" id="RZF62158.1"/>
    </source>
</evidence>
<dbReference type="RefSeq" id="WP_130140387.1">
    <property type="nucleotide sequence ID" value="NZ_SGIT01000001.1"/>
</dbReference>
<keyword evidence="7" id="KW-0067">ATP-binding</keyword>
<feature type="domain" description="Histidine kinase" evidence="13">
    <location>
        <begin position="471"/>
        <end position="652"/>
    </location>
</feature>
<dbReference type="InterPro" id="IPR050482">
    <property type="entry name" value="Sensor_HK_TwoCompSys"/>
</dbReference>
<keyword evidence="8" id="KW-0902">Two-component regulatory system</keyword>
<dbReference type="SUPFAM" id="SSF55874">
    <property type="entry name" value="ATPase domain of HSP90 chaperone/DNA topoisomerase II/histidine kinase"/>
    <property type="match status" value="1"/>
</dbReference>
<feature type="signal peptide" evidence="12">
    <location>
        <begin position="1"/>
        <end position="22"/>
    </location>
</feature>
<dbReference type="GO" id="GO:0046983">
    <property type="term" value="F:protein dimerization activity"/>
    <property type="evidence" value="ECO:0007669"/>
    <property type="project" value="InterPro"/>
</dbReference>
<dbReference type="CDD" id="cd16917">
    <property type="entry name" value="HATPase_UhpB-NarQ-NarX-like"/>
    <property type="match status" value="1"/>
</dbReference>
<name>A0A4V2DCP0_9SPHI</name>
<evidence type="ECO:0000256" key="6">
    <source>
        <dbReference type="ARBA" id="ARBA00022777"/>
    </source>
</evidence>
<keyword evidence="3" id="KW-0597">Phosphoprotein</keyword>
<feature type="chain" id="PRO_5020713616" description="histidine kinase" evidence="12">
    <location>
        <begin position="23"/>
        <end position="652"/>
    </location>
</feature>
<feature type="coiled-coil region" evidence="10">
    <location>
        <begin position="363"/>
        <end position="406"/>
    </location>
</feature>
<keyword evidence="11" id="KW-0472">Membrane</keyword>
<dbReference type="InterPro" id="IPR019734">
    <property type="entry name" value="TPR_rpt"/>
</dbReference>
<dbReference type="PANTHER" id="PTHR24421">
    <property type="entry name" value="NITRATE/NITRITE SENSOR PROTEIN NARX-RELATED"/>
    <property type="match status" value="1"/>
</dbReference>
<dbReference type="SMART" id="SM00028">
    <property type="entry name" value="TPR"/>
    <property type="match status" value="4"/>
</dbReference>
<dbReference type="Pfam" id="PF02518">
    <property type="entry name" value="HATPase_c"/>
    <property type="match status" value="1"/>
</dbReference>
<evidence type="ECO:0000256" key="2">
    <source>
        <dbReference type="ARBA" id="ARBA00012438"/>
    </source>
</evidence>
<dbReference type="Gene3D" id="1.25.40.10">
    <property type="entry name" value="Tetratricopeptide repeat domain"/>
    <property type="match status" value="1"/>
</dbReference>
<evidence type="ECO:0000313" key="15">
    <source>
        <dbReference type="Proteomes" id="UP000292855"/>
    </source>
</evidence>